<gene>
    <name evidence="3" type="ORF">PGLA1383_LOCUS42396</name>
    <name evidence="4" type="ORF">PGLA2088_LOCUS37548</name>
</gene>
<feature type="region of interest" description="Disordered" evidence="1">
    <location>
        <begin position="1"/>
        <end position="23"/>
    </location>
</feature>
<feature type="transmembrane region" description="Helical" evidence="2">
    <location>
        <begin position="58"/>
        <end position="76"/>
    </location>
</feature>
<dbReference type="EMBL" id="CAJNNW010032495">
    <property type="protein sequence ID" value="CAE8713468.1"/>
    <property type="molecule type" value="Genomic_DNA"/>
</dbReference>
<accession>A0A813KUZ7</accession>
<sequence length="77" mass="8375">TLGQASQPTMGASGNADKDDKGTGKAWFAINDISDDLEAAKRSTREKMPAFTTHRLKFYFLPPLVLLVFMILVCGIG</sequence>
<keyword evidence="2" id="KW-0812">Transmembrane</keyword>
<dbReference type="Proteomes" id="UP000654075">
    <property type="component" value="Unassembled WGS sequence"/>
</dbReference>
<organism evidence="4 5">
    <name type="scientific">Polarella glacialis</name>
    <name type="common">Dinoflagellate</name>
    <dbReference type="NCBI Taxonomy" id="89957"/>
    <lineage>
        <taxon>Eukaryota</taxon>
        <taxon>Sar</taxon>
        <taxon>Alveolata</taxon>
        <taxon>Dinophyceae</taxon>
        <taxon>Suessiales</taxon>
        <taxon>Suessiaceae</taxon>
        <taxon>Polarella</taxon>
    </lineage>
</organism>
<evidence type="ECO:0000313" key="5">
    <source>
        <dbReference type="Proteomes" id="UP000626109"/>
    </source>
</evidence>
<keyword evidence="2" id="KW-0472">Membrane</keyword>
<proteinExistence type="predicted"/>
<dbReference type="EMBL" id="CAJNNV010028657">
    <property type="protein sequence ID" value="CAE8625398.1"/>
    <property type="molecule type" value="Genomic_DNA"/>
</dbReference>
<protein>
    <submittedName>
        <fullName evidence="4">Uncharacterized protein</fullName>
    </submittedName>
</protein>
<keyword evidence="6" id="KW-1185">Reference proteome</keyword>
<feature type="non-terminal residue" evidence="4">
    <location>
        <position position="1"/>
    </location>
</feature>
<dbReference type="AlphaFoldDB" id="A0A813KUZ7"/>
<keyword evidence="2" id="KW-1133">Transmembrane helix</keyword>
<feature type="compositionally biased region" description="Polar residues" evidence="1">
    <location>
        <begin position="1"/>
        <end position="12"/>
    </location>
</feature>
<name>A0A813KUZ7_POLGL</name>
<evidence type="ECO:0000313" key="6">
    <source>
        <dbReference type="Proteomes" id="UP000654075"/>
    </source>
</evidence>
<evidence type="ECO:0000256" key="1">
    <source>
        <dbReference type="SAM" id="MobiDB-lite"/>
    </source>
</evidence>
<dbReference type="Proteomes" id="UP000626109">
    <property type="component" value="Unassembled WGS sequence"/>
</dbReference>
<evidence type="ECO:0000313" key="3">
    <source>
        <dbReference type="EMBL" id="CAE8625398.1"/>
    </source>
</evidence>
<reference evidence="4" key="1">
    <citation type="submission" date="2021-02" db="EMBL/GenBank/DDBJ databases">
        <authorList>
            <person name="Dougan E. K."/>
            <person name="Rhodes N."/>
            <person name="Thang M."/>
            <person name="Chan C."/>
        </authorList>
    </citation>
    <scope>NUCLEOTIDE SEQUENCE</scope>
</reference>
<evidence type="ECO:0000313" key="4">
    <source>
        <dbReference type="EMBL" id="CAE8713468.1"/>
    </source>
</evidence>
<comment type="caution">
    <text evidence="4">The sequence shown here is derived from an EMBL/GenBank/DDBJ whole genome shotgun (WGS) entry which is preliminary data.</text>
</comment>
<evidence type="ECO:0000256" key="2">
    <source>
        <dbReference type="SAM" id="Phobius"/>
    </source>
</evidence>
<feature type="non-terminal residue" evidence="4">
    <location>
        <position position="77"/>
    </location>
</feature>